<dbReference type="Proteomes" id="UP000265000">
    <property type="component" value="Unplaced"/>
</dbReference>
<keyword evidence="3" id="KW-1185">Reference proteome</keyword>
<dbReference type="GeneTree" id="ENSGT01150000287665"/>
<proteinExistence type="predicted"/>
<accession>A0A3Q2QSI6</accession>
<reference evidence="2" key="1">
    <citation type="submission" date="2025-08" db="UniProtKB">
        <authorList>
            <consortium name="Ensembl"/>
        </authorList>
    </citation>
    <scope>IDENTIFICATION</scope>
</reference>
<protein>
    <submittedName>
        <fullName evidence="2">Uncharacterized LOC105934979</fullName>
    </submittedName>
</protein>
<dbReference type="AlphaFoldDB" id="A0A3Q2QSI6"/>
<feature type="chain" id="PRO_5018554503" evidence="1">
    <location>
        <begin position="19"/>
        <end position="229"/>
    </location>
</feature>
<reference evidence="2" key="2">
    <citation type="submission" date="2025-09" db="UniProtKB">
        <authorList>
            <consortium name="Ensembl"/>
        </authorList>
    </citation>
    <scope>IDENTIFICATION</scope>
</reference>
<sequence length="229" mass="25862">MCQTGLLLLLLFIVQCGACDFDLKGVGNIKATIDSNPTGFRSVFPKDYRVVHHYTRSMLCETEPCCVFSAAVVLVQSWHTLLTNLWDQHLNYTFIFELKQTLDRIVGQNENIGRFQEETDFDQYPTLSSSPEELLILTSELFARWLQVGCSPTIKTCLPPTLPPFAERKDYGPVRVRLLTTRAISSKENQLGKIIDSKPPSSCGRALSQPCSAAFWSPLLLFLSFGIYW</sequence>
<evidence type="ECO:0000313" key="2">
    <source>
        <dbReference type="Ensembl" id="ENSFHEP00000030878.1"/>
    </source>
</evidence>
<evidence type="ECO:0000313" key="3">
    <source>
        <dbReference type="Proteomes" id="UP000265000"/>
    </source>
</evidence>
<feature type="signal peptide" evidence="1">
    <location>
        <begin position="1"/>
        <end position="18"/>
    </location>
</feature>
<evidence type="ECO:0000256" key="1">
    <source>
        <dbReference type="SAM" id="SignalP"/>
    </source>
</evidence>
<dbReference type="STRING" id="8078.ENSFHEP00000030878"/>
<keyword evidence="1" id="KW-0732">Signal</keyword>
<dbReference type="Ensembl" id="ENSFHET00000022781.1">
    <property type="protein sequence ID" value="ENSFHEP00000030878.1"/>
    <property type="gene ID" value="ENSFHEG00000016428.1"/>
</dbReference>
<organism evidence="2 3">
    <name type="scientific">Fundulus heteroclitus</name>
    <name type="common">Killifish</name>
    <name type="synonym">Mummichog</name>
    <dbReference type="NCBI Taxonomy" id="8078"/>
    <lineage>
        <taxon>Eukaryota</taxon>
        <taxon>Metazoa</taxon>
        <taxon>Chordata</taxon>
        <taxon>Craniata</taxon>
        <taxon>Vertebrata</taxon>
        <taxon>Euteleostomi</taxon>
        <taxon>Actinopterygii</taxon>
        <taxon>Neopterygii</taxon>
        <taxon>Teleostei</taxon>
        <taxon>Neoteleostei</taxon>
        <taxon>Acanthomorphata</taxon>
        <taxon>Ovalentaria</taxon>
        <taxon>Atherinomorphae</taxon>
        <taxon>Cyprinodontiformes</taxon>
        <taxon>Fundulidae</taxon>
        <taxon>Fundulus</taxon>
    </lineage>
</organism>
<name>A0A3Q2QSI6_FUNHE</name>